<dbReference type="EC" id="3.1.3.-" evidence="7"/>
<dbReference type="InterPro" id="IPR023214">
    <property type="entry name" value="HAD_sf"/>
</dbReference>
<dbReference type="PIRSF" id="PIRSF004682">
    <property type="entry name" value="GmhB"/>
    <property type="match status" value="1"/>
</dbReference>
<dbReference type="InterPro" id="IPR006543">
    <property type="entry name" value="Histidinol-phos"/>
</dbReference>
<proteinExistence type="inferred from homology"/>
<dbReference type="InterPro" id="IPR004446">
    <property type="entry name" value="Heptose_bisP_phosphatase"/>
</dbReference>
<feature type="binding site" evidence="10">
    <location>
        <position position="130"/>
    </location>
    <ligand>
        <name>Mg(2+)</name>
        <dbReference type="ChEBI" id="CHEBI:18420"/>
    </ligand>
</feature>
<feature type="binding site" evidence="10">
    <location>
        <position position="99"/>
    </location>
    <ligand>
        <name>Zn(2+)</name>
        <dbReference type="ChEBI" id="CHEBI:29105"/>
    </ligand>
</feature>
<dbReference type="InterPro" id="IPR036412">
    <property type="entry name" value="HAD-like_sf"/>
</dbReference>
<keyword evidence="2 7" id="KW-0963">Cytoplasm</keyword>
<reference evidence="11 12" key="1">
    <citation type="submission" date="2019-11" db="EMBL/GenBank/DDBJ databases">
        <authorList>
            <person name="Khan S.A."/>
            <person name="Jeon C.O."/>
            <person name="Chun B.H."/>
        </authorList>
    </citation>
    <scope>NUCLEOTIDE SEQUENCE [LARGE SCALE GENOMIC DNA]</scope>
    <source>
        <strain evidence="11 12">IMCC 1097</strain>
    </source>
</reference>
<comment type="cofactor">
    <cofactor evidence="10">
        <name>Zn(2+)</name>
        <dbReference type="ChEBI" id="CHEBI:29105"/>
    </cofactor>
</comment>
<dbReference type="NCBIfam" id="TIGR01662">
    <property type="entry name" value="HAD-SF-IIIA"/>
    <property type="match status" value="1"/>
</dbReference>
<accession>A0A5Q2QA62</accession>
<evidence type="ECO:0000256" key="2">
    <source>
        <dbReference type="ARBA" id="ARBA00022490"/>
    </source>
</evidence>
<comment type="similarity">
    <text evidence="7">Belongs to the gmhB family.</text>
</comment>
<dbReference type="KEGG" id="llp:GH975_00690"/>
<evidence type="ECO:0000313" key="11">
    <source>
        <dbReference type="EMBL" id="QGG79151.1"/>
    </source>
</evidence>
<keyword evidence="5 7" id="KW-0119">Carbohydrate metabolism</keyword>
<dbReference type="AlphaFoldDB" id="A0A5Q2QA62"/>
<comment type="cofactor">
    <cofactor evidence="10">
        <name>Mg(2+)</name>
        <dbReference type="ChEBI" id="CHEBI:18420"/>
    </cofactor>
</comment>
<dbReference type="GO" id="GO:0005975">
    <property type="term" value="P:carbohydrate metabolic process"/>
    <property type="evidence" value="ECO:0007669"/>
    <property type="project" value="InterPro"/>
</dbReference>
<dbReference type="NCBIfam" id="NF006506">
    <property type="entry name" value="PRK08942.1"/>
    <property type="match status" value="1"/>
</dbReference>
<dbReference type="GO" id="GO:0005737">
    <property type="term" value="C:cytoplasm"/>
    <property type="evidence" value="ECO:0007669"/>
    <property type="project" value="UniProtKB-SubCell"/>
</dbReference>
<evidence type="ECO:0000256" key="10">
    <source>
        <dbReference type="PIRSR" id="PIRSR004682-4"/>
    </source>
</evidence>
<feature type="binding site" evidence="10">
    <location>
        <position position="91"/>
    </location>
    <ligand>
        <name>Zn(2+)</name>
        <dbReference type="ChEBI" id="CHEBI:29105"/>
    </ligand>
</feature>
<evidence type="ECO:0000256" key="5">
    <source>
        <dbReference type="ARBA" id="ARBA00023277"/>
    </source>
</evidence>
<dbReference type="GO" id="GO:0046872">
    <property type="term" value="F:metal ion binding"/>
    <property type="evidence" value="ECO:0007669"/>
    <property type="project" value="UniProtKB-KW"/>
</dbReference>
<dbReference type="NCBIfam" id="TIGR01656">
    <property type="entry name" value="Histidinol-ppas"/>
    <property type="match status" value="1"/>
</dbReference>
<evidence type="ECO:0000313" key="12">
    <source>
        <dbReference type="Proteomes" id="UP000388235"/>
    </source>
</evidence>
<dbReference type="PANTHER" id="PTHR42891">
    <property type="entry name" value="D-GLYCERO-BETA-D-MANNO-HEPTOSE-1,7-BISPHOSPHATE 7-PHOSPHATASE"/>
    <property type="match status" value="1"/>
</dbReference>
<keyword evidence="10" id="KW-0460">Magnesium</keyword>
<dbReference type="Gene3D" id="3.40.50.1000">
    <property type="entry name" value="HAD superfamily/HAD-like"/>
    <property type="match status" value="1"/>
</dbReference>
<evidence type="ECO:0000256" key="1">
    <source>
        <dbReference type="ARBA" id="ARBA00004496"/>
    </source>
</evidence>
<feature type="binding site" evidence="10">
    <location>
        <position position="11"/>
    </location>
    <ligand>
        <name>Mg(2+)</name>
        <dbReference type="ChEBI" id="CHEBI:18420"/>
    </ligand>
</feature>
<dbReference type="InterPro" id="IPR006549">
    <property type="entry name" value="HAD-SF_hydro_IIIA"/>
</dbReference>
<evidence type="ECO:0000256" key="3">
    <source>
        <dbReference type="ARBA" id="ARBA00022723"/>
    </source>
</evidence>
<dbReference type="PANTHER" id="PTHR42891:SF1">
    <property type="entry name" value="D-GLYCERO-BETA-D-MANNO-HEPTOSE-1,7-BISPHOSPHATE 7-PHOSPHATASE"/>
    <property type="match status" value="1"/>
</dbReference>
<feature type="site" description="Contributes to substrate recognition" evidence="9">
    <location>
        <position position="102"/>
    </location>
</feature>
<dbReference type="GO" id="GO:0016791">
    <property type="term" value="F:phosphatase activity"/>
    <property type="evidence" value="ECO:0007669"/>
    <property type="project" value="InterPro"/>
</dbReference>
<dbReference type="OrthoDB" id="9781367at2"/>
<sequence length="178" mass="19440">MLPRVVILDRDGVINRDRDDYVKSAAQWEPEKGAIEAIAKLRALGCWVGIATNQSGLARGLFSSADLDAMHQKLRGLVRAHGHEINAIAHCFHLPDAGCLCRKPETGLLHQLQTAYGKSFVSRETCMVGDSHKDLLAAAAFGIPAVLVRTGKGRLTEKHQAIKNPVFDSLKHWVDSLA</sequence>
<evidence type="ECO:0000256" key="7">
    <source>
        <dbReference type="PIRNR" id="PIRNR004682"/>
    </source>
</evidence>
<feature type="binding site" evidence="10">
    <location>
        <position position="101"/>
    </location>
    <ligand>
        <name>Zn(2+)</name>
        <dbReference type="ChEBI" id="CHEBI:29105"/>
    </ligand>
</feature>
<keyword evidence="3 10" id="KW-0479">Metal-binding</keyword>
<feature type="site" description="Stabilizes the phosphoryl group" evidence="9">
    <location>
        <position position="103"/>
    </location>
</feature>
<evidence type="ECO:0000256" key="8">
    <source>
        <dbReference type="PIRSR" id="PIRSR004682-1"/>
    </source>
</evidence>
<organism evidence="11 12">
    <name type="scientific">Litorivicinus lipolyticus</name>
    <dbReference type="NCBI Taxonomy" id="418701"/>
    <lineage>
        <taxon>Bacteria</taxon>
        <taxon>Pseudomonadati</taxon>
        <taxon>Pseudomonadota</taxon>
        <taxon>Gammaproteobacteria</taxon>
        <taxon>Oceanospirillales</taxon>
        <taxon>Litorivicinaceae</taxon>
        <taxon>Litorivicinus</taxon>
    </lineage>
</organism>
<feature type="binding site" evidence="10">
    <location>
        <position position="9"/>
    </location>
    <ligand>
        <name>Mg(2+)</name>
        <dbReference type="ChEBI" id="CHEBI:18420"/>
    </ligand>
</feature>
<feature type="active site" description="Nucleophile" evidence="8">
    <location>
        <position position="11"/>
    </location>
</feature>
<evidence type="ECO:0000256" key="9">
    <source>
        <dbReference type="PIRSR" id="PIRSR004682-3"/>
    </source>
</evidence>
<dbReference type="EMBL" id="CP045871">
    <property type="protein sequence ID" value="QGG79151.1"/>
    <property type="molecule type" value="Genomic_DNA"/>
</dbReference>
<keyword evidence="4 7" id="KW-0378">Hydrolase</keyword>
<dbReference type="RefSeq" id="WP_153712655.1">
    <property type="nucleotide sequence ID" value="NZ_CP045871.1"/>
</dbReference>
<dbReference type="Proteomes" id="UP000388235">
    <property type="component" value="Chromosome"/>
</dbReference>
<comment type="subcellular location">
    <subcellularLocation>
        <location evidence="1 7">Cytoplasm</location>
    </subcellularLocation>
</comment>
<evidence type="ECO:0000256" key="4">
    <source>
        <dbReference type="ARBA" id="ARBA00022801"/>
    </source>
</evidence>
<feature type="active site" description="Nucleophile" evidence="8">
    <location>
        <position position="9"/>
    </location>
</feature>
<dbReference type="Pfam" id="PF13242">
    <property type="entry name" value="Hydrolase_like"/>
    <property type="match status" value="1"/>
</dbReference>
<dbReference type="SUPFAM" id="SSF56784">
    <property type="entry name" value="HAD-like"/>
    <property type="match status" value="1"/>
</dbReference>
<keyword evidence="12" id="KW-1185">Reference proteome</keyword>
<gene>
    <name evidence="11" type="primary">gmhB</name>
    <name evidence="11" type="ORF">GH975_00690</name>
</gene>
<name>A0A5Q2QA62_9GAMM</name>
<keyword evidence="10" id="KW-0862">Zinc</keyword>
<evidence type="ECO:0000256" key="6">
    <source>
        <dbReference type="ARBA" id="ARBA00031828"/>
    </source>
</evidence>
<protein>
    <recommendedName>
        <fullName evidence="6 7">D,D-heptose 1,7-bisphosphate phosphatase</fullName>
        <ecNumber evidence="7">3.1.3.-</ecNumber>
    </recommendedName>
</protein>
<feature type="binding site" evidence="10">
    <location>
        <position position="93"/>
    </location>
    <ligand>
        <name>Zn(2+)</name>
        <dbReference type="ChEBI" id="CHEBI:29105"/>
    </ligand>
</feature>
<feature type="site" description="Stabilizes the phosphoryl group" evidence="9">
    <location>
        <position position="52"/>
    </location>
</feature>